<evidence type="ECO:0000256" key="12">
    <source>
        <dbReference type="ARBA" id="ARBA00058225"/>
    </source>
</evidence>
<dbReference type="Gene3D" id="3.30.310.80">
    <property type="entry name" value="Kinase associated domain 1, KA1"/>
    <property type="match status" value="1"/>
</dbReference>
<dbReference type="GO" id="GO:0004674">
    <property type="term" value="F:protein serine/threonine kinase activity"/>
    <property type="evidence" value="ECO:0007669"/>
    <property type="project" value="UniProtKB-KW"/>
</dbReference>
<evidence type="ECO:0000256" key="7">
    <source>
        <dbReference type="ARBA" id="ARBA00022777"/>
    </source>
</evidence>
<dbReference type="InterPro" id="IPR011009">
    <property type="entry name" value="Kinase-like_dom_sf"/>
</dbReference>
<dbReference type="FunFam" id="1.10.510.10:FF:000571">
    <property type="entry name" value="Maternal embryonic leucine zipper kinase"/>
    <property type="match status" value="1"/>
</dbReference>
<evidence type="ECO:0000256" key="8">
    <source>
        <dbReference type="ARBA" id="ARBA00022840"/>
    </source>
</evidence>
<dbReference type="SUPFAM" id="SSF56112">
    <property type="entry name" value="Protein kinase-like (PK-like)"/>
    <property type="match status" value="1"/>
</dbReference>
<dbReference type="InterPro" id="IPR018451">
    <property type="entry name" value="NAF/FISL_domain"/>
</dbReference>
<dbReference type="InterPro" id="IPR008271">
    <property type="entry name" value="Ser/Thr_kinase_AS"/>
</dbReference>
<keyword evidence="7" id="KW-0418">Kinase</keyword>
<dbReference type="Gene3D" id="1.10.510.10">
    <property type="entry name" value="Transferase(Phosphotransferase) domain 1"/>
    <property type="match status" value="1"/>
</dbReference>
<dbReference type="GO" id="GO:0106310">
    <property type="term" value="F:protein serine kinase activity"/>
    <property type="evidence" value="ECO:0007669"/>
    <property type="project" value="RHEA"/>
</dbReference>
<evidence type="ECO:0000313" key="18">
    <source>
        <dbReference type="EMBL" id="TKW21787.1"/>
    </source>
</evidence>
<organism evidence="18 19">
    <name type="scientific">Setaria viridis</name>
    <name type="common">Green bristlegrass</name>
    <name type="synonym">Setaria italica subsp. viridis</name>
    <dbReference type="NCBI Taxonomy" id="4556"/>
    <lineage>
        <taxon>Eukaryota</taxon>
        <taxon>Viridiplantae</taxon>
        <taxon>Streptophyta</taxon>
        <taxon>Embryophyta</taxon>
        <taxon>Tracheophyta</taxon>
        <taxon>Spermatophyta</taxon>
        <taxon>Magnoliopsida</taxon>
        <taxon>Liliopsida</taxon>
        <taxon>Poales</taxon>
        <taxon>Poaceae</taxon>
        <taxon>PACMAD clade</taxon>
        <taxon>Panicoideae</taxon>
        <taxon>Panicodae</taxon>
        <taxon>Paniceae</taxon>
        <taxon>Cenchrinae</taxon>
        <taxon>Setaria</taxon>
    </lineage>
</organism>
<feature type="binding site" evidence="13">
    <location>
        <position position="41"/>
    </location>
    <ligand>
        <name>ATP</name>
        <dbReference type="ChEBI" id="CHEBI:30616"/>
    </ligand>
</feature>
<dbReference type="PANTHER" id="PTHR43895:SF4">
    <property type="entry name" value="CBL-INTERACTING PROTEIN KINASE 25"/>
    <property type="match status" value="1"/>
</dbReference>
<dbReference type="Proteomes" id="UP000298652">
    <property type="component" value="Chromosome 4"/>
</dbReference>
<keyword evidence="4 14" id="KW-0723">Serine/threonine-protein kinase</keyword>
<accession>A0A4U6VCS2</accession>
<evidence type="ECO:0000256" key="6">
    <source>
        <dbReference type="ARBA" id="ARBA00022741"/>
    </source>
</evidence>
<comment type="cofactor">
    <cofactor evidence="1">
        <name>Mn(2+)</name>
        <dbReference type="ChEBI" id="CHEBI:29035"/>
    </cofactor>
</comment>
<dbReference type="InterPro" id="IPR017441">
    <property type="entry name" value="Protein_kinase_ATP_BS"/>
</dbReference>
<dbReference type="OMA" id="CGTPMFI"/>
<sequence length="479" mass="52594">MGRIPTLLMGRYELGKLLGKGSFAKVYRARNMETGEEAAIKIMDKDHLAKSGAVQRQVMREIDIMRRVRHPNIVRIQEVMATKRSIFVVMEFVGGGSLDVYLAHRAGRGVGEAPARRVFQQLVSALDYCHSLGVFHRDIKPENILVDGAGNIKVADFGLSALAEDERREALLHTVCGTPMFIAPEVFLRCGYDGAKADVWACGVVLFALAAGRYPFNQRDTSLYHMIRRADYHSPPWFSTGLARLVRRLLCPDPARRIAMAQIKENVWFKKGFKEVPRSLSEPEERDSDSDDDSTVSLASSEDPSSPVVRAQHRSYSSGMHTSVSAPSLTTLENTGSAAEPPRIRRLKSLNAFDIIASSPSLNLTGLFEEPGEQMRFVSAAPVSKIISKLEEIAGHVSFTARTKEYQVSIGGNGSRGALLVSAKIFELTPELVMVKVCKKAGDTAEYRQFCDNELKPGLRGLVDGLPEDGGEPIASNSG</sequence>
<dbReference type="GO" id="GO:0005524">
    <property type="term" value="F:ATP binding"/>
    <property type="evidence" value="ECO:0007669"/>
    <property type="project" value="UniProtKB-UniRule"/>
</dbReference>
<evidence type="ECO:0000259" key="17">
    <source>
        <dbReference type="PROSITE" id="PS50816"/>
    </source>
</evidence>
<keyword evidence="6 13" id="KW-0547">Nucleotide-binding</keyword>
<keyword evidence="5" id="KW-0808">Transferase</keyword>
<evidence type="ECO:0000256" key="10">
    <source>
        <dbReference type="ARBA" id="ARBA00047899"/>
    </source>
</evidence>
<dbReference type="PROSITE" id="PS00108">
    <property type="entry name" value="PROTEIN_KINASE_ST"/>
    <property type="match status" value="1"/>
</dbReference>
<feature type="compositionally biased region" description="Acidic residues" evidence="15">
    <location>
        <begin position="284"/>
        <end position="294"/>
    </location>
</feature>
<evidence type="ECO:0000313" key="19">
    <source>
        <dbReference type="Proteomes" id="UP000298652"/>
    </source>
</evidence>
<dbReference type="PANTHER" id="PTHR43895">
    <property type="entry name" value="CALCIUM/CALMODULIN-DEPENDENT PROTEIN KINASE KINASE-RELATED"/>
    <property type="match status" value="1"/>
</dbReference>
<comment type="function">
    <text evidence="12">CIPK serine-threonine protein kinases interact with CBL proteins. Binding of a CBL protein to the regulatory NAF domain of CIPK protein lead to the activation of the kinase in a calcium-dependent manner.</text>
</comment>
<dbReference type="PROSITE" id="PS00107">
    <property type="entry name" value="PROTEIN_KINASE_ATP"/>
    <property type="match status" value="1"/>
</dbReference>
<evidence type="ECO:0000256" key="5">
    <source>
        <dbReference type="ARBA" id="ARBA00022679"/>
    </source>
</evidence>
<evidence type="ECO:0000256" key="3">
    <source>
        <dbReference type="ARBA" id="ARBA00012513"/>
    </source>
</evidence>
<keyword evidence="9" id="KW-0464">Manganese</keyword>
<keyword evidence="19" id="KW-1185">Reference proteome</keyword>
<evidence type="ECO:0000256" key="4">
    <source>
        <dbReference type="ARBA" id="ARBA00022527"/>
    </source>
</evidence>
<dbReference type="PROSITE" id="PS50816">
    <property type="entry name" value="NAF"/>
    <property type="match status" value="1"/>
</dbReference>
<dbReference type="GO" id="GO:0007165">
    <property type="term" value="P:signal transduction"/>
    <property type="evidence" value="ECO:0007669"/>
    <property type="project" value="InterPro"/>
</dbReference>
<dbReference type="Pfam" id="PF03822">
    <property type="entry name" value="NAF"/>
    <property type="match status" value="1"/>
</dbReference>
<dbReference type="AlphaFoldDB" id="A0A4U6VCS2"/>
<comment type="catalytic activity">
    <reaction evidence="11">
        <text>L-seryl-[protein] + ATP = O-phospho-L-seryl-[protein] + ADP + H(+)</text>
        <dbReference type="Rhea" id="RHEA:17989"/>
        <dbReference type="Rhea" id="RHEA-COMP:9863"/>
        <dbReference type="Rhea" id="RHEA-COMP:11604"/>
        <dbReference type="ChEBI" id="CHEBI:15378"/>
        <dbReference type="ChEBI" id="CHEBI:29999"/>
        <dbReference type="ChEBI" id="CHEBI:30616"/>
        <dbReference type="ChEBI" id="CHEBI:83421"/>
        <dbReference type="ChEBI" id="CHEBI:456216"/>
        <dbReference type="EC" id="2.7.11.1"/>
    </reaction>
</comment>
<dbReference type="InterPro" id="IPR000719">
    <property type="entry name" value="Prot_kinase_dom"/>
</dbReference>
<evidence type="ECO:0000256" key="11">
    <source>
        <dbReference type="ARBA" id="ARBA00048679"/>
    </source>
</evidence>
<evidence type="ECO:0000256" key="15">
    <source>
        <dbReference type="SAM" id="MobiDB-lite"/>
    </source>
</evidence>
<feature type="domain" description="NAF" evidence="17">
    <location>
        <begin position="345"/>
        <end position="369"/>
    </location>
</feature>
<dbReference type="FunFam" id="3.30.310.80:FF:000005">
    <property type="entry name" value="Non-specific serine/threonine protein kinase"/>
    <property type="match status" value="1"/>
</dbReference>
<evidence type="ECO:0000256" key="2">
    <source>
        <dbReference type="ARBA" id="ARBA00006234"/>
    </source>
</evidence>
<protein>
    <recommendedName>
        <fullName evidence="3">non-specific serine/threonine protein kinase</fullName>
        <ecNumber evidence="3">2.7.11.1</ecNumber>
    </recommendedName>
</protein>
<keyword evidence="8 13" id="KW-0067">ATP-binding</keyword>
<dbReference type="Pfam" id="PF00069">
    <property type="entry name" value="Pkinase"/>
    <property type="match status" value="1"/>
</dbReference>
<evidence type="ECO:0000256" key="1">
    <source>
        <dbReference type="ARBA" id="ARBA00001936"/>
    </source>
</evidence>
<dbReference type="PROSITE" id="PS50011">
    <property type="entry name" value="PROTEIN_KINASE_DOM"/>
    <property type="match status" value="1"/>
</dbReference>
<feature type="region of interest" description="Disordered" evidence="15">
    <location>
        <begin position="279"/>
        <end position="340"/>
    </location>
</feature>
<proteinExistence type="inferred from homology"/>
<dbReference type="SMART" id="SM00220">
    <property type="entry name" value="S_TKc"/>
    <property type="match status" value="1"/>
</dbReference>
<comment type="similarity">
    <text evidence="2">Belongs to the protein kinase superfamily. CAMK Ser/Thr protein kinase family. SNF1 subfamily.</text>
</comment>
<dbReference type="EMBL" id="CM016555">
    <property type="protein sequence ID" value="TKW21787.1"/>
    <property type="molecule type" value="Genomic_DNA"/>
</dbReference>
<evidence type="ECO:0000256" key="9">
    <source>
        <dbReference type="ARBA" id="ARBA00023211"/>
    </source>
</evidence>
<dbReference type="InterPro" id="IPR004041">
    <property type="entry name" value="NAF_dom"/>
</dbReference>
<gene>
    <name evidence="18" type="ORF">SEVIR_4G144100v2</name>
</gene>
<feature type="compositionally biased region" description="Polar residues" evidence="15">
    <location>
        <begin position="314"/>
        <end position="337"/>
    </location>
</feature>
<dbReference type="CDD" id="cd12195">
    <property type="entry name" value="CIPK_C"/>
    <property type="match status" value="1"/>
</dbReference>
<evidence type="ECO:0000259" key="16">
    <source>
        <dbReference type="PROSITE" id="PS50011"/>
    </source>
</evidence>
<comment type="catalytic activity">
    <reaction evidence="10">
        <text>L-threonyl-[protein] + ATP = O-phospho-L-threonyl-[protein] + ADP + H(+)</text>
        <dbReference type="Rhea" id="RHEA:46608"/>
        <dbReference type="Rhea" id="RHEA-COMP:11060"/>
        <dbReference type="Rhea" id="RHEA-COMP:11605"/>
        <dbReference type="ChEBI" id="CHEBI:15378"/>
        <dbReference type="ChEBI" id="CHEBI:30013"/>
        <dbReference type="ChEBI" id="CHEBI:30616"/>
        <dbReference type="ChEBI" id="CHEBI:61977"/>
        <dbReference type="ChEBI" id="CHEBI:456216"/>
        <dbReference type="EC" id="2.7.11.1"/>
    </reaction>
</comment>
<evidence type="ECO:0000256" key="14">
    <source>
        <dbReference type="RuleBase" id="RU000304"/>
    </source>
</evidence>
<dbReference type="FunFam" id="3.30.200.20:FF:000042">
    <property type="entry name" value="Aurora kinase A"/>
    <property type="match status" value="1"/>
</dbReference>
<dbReference type="EC" id="2.7.11.1" evidence="3"/>
<dbReference type="Gramene" id="TKW21787">
    <property type="protein sequence ID" value="TKW21787"/>
    <property type="gene ID" value="SEVIR_4G144100v2"/>
</dbReference>
<feature type="domain" description="Protein kinase" evidence="16">
    <location>
        <begin position="12"/>
        <end position="269"/>
    </location>
</feature>
<reference evidence="18" key="1">
    <citation type="submission" date="2019-03" db="EMBL/GenBank/DDBJ databases">
        <title>WGS assembly of Setaria viridis.</title>
        <authorList>
            <person name="Huang P."/>
            <person name="Jenkins J."/>
            <person name="Grimwood J."/>
            <person name="Barry K."/>
            <person name="Healey A."/>
            <person name="Mamidi S."/>
            <person name="Sreedasyam A."/>
            <person name="Shu S."/>
            <person name="Feldman M."/>
            <person name="Wu J."/>
            <person name="Yu Y."/>
            <person name="Chen C."/>
            <person name="Johnson J."/>
            <person name="Rokhsar D."/>
            <person name="Baxter I."/>
            <person name="Schmutz J."/>
            <person name="Brutnell T."/>
            <person name="Kellogg E."/>
        </authorList>
    </citation>
    <scope>NUCLEOTIDE SEQUENCE [LARGE SCALE GENOMIC DNA]</scope>
</reference>
<name>A0A4U6VCS2_SETVI</name>
<evidence type="ECO:0000256" key="13">
    <source>
        <dbReference type="PROSITE-ProRule" id="PRU10141"/>
    </source>
</evidence>